<evidence type="ECO:0000256" key="5">
    <source>
        <dbReference type="ARBA" id="ARBA00023242"/>
    </source>
</evidence>
<dbReference type="FunFam" id="2.30.18.10:FF:000002">
    <property type="entry name" value="Transcription initiation factor IIA subunit 1"/>
    <property type="match status" value="1"/>
</dbReference>
<dbReference type="Pfam" id="PF03153">
    <property type="entry name" value="TFIIA"/>
    <property type="match status" value="2"/>
</dbReference>
<keyword evidence="4" id="KW-0804">Transcription</keyword>
<dbReference type="SUPFAM" id="SSF50784">
    <property type="entry name" value="Transcription factor IIA (TFIIA), beta-barrel domain"/>
    <property type="match status" value="1"/>
</dbReference>
<dbReference type="EnsemblMetazoa" id="SSS_6011s_mrna">
    <property type="protein sequence ID" value="KAF7487998.1"/>
    <property type="gene ID" value="SSS_6011"/>
</dbReference>
<feature type="region of interest" description="Disordered" evidence="6">
    <location>
        <begin position="160"/>
        <end position="271"/>
    </location>
</feature>
<dbReference type="CDD" id="cd07976">
    <property type="entry name" value="TFIIA_alpha_beta_like"/>
    <property type="match status" value="2"/>
</dbReference>
<dbReference type="GO" id="GO:0006367">
    <property type="term" value="P:transcription initiation at RNA polymerase II promoter"/>
    <property type="evidence" value="ECO:0007669"/>
    <property type="project" value="InterPro"/>
</dbReference>
<proteinExistence type="inferred from homology"/>
<evidence type="ECO:0000313" key="9">
    <source>
        <dbReference type="Proteomes" id="UP000070412"/>
    </source>
</evidence>
<dbReference type="PANTHER" id="PTHR12694">
    <property type="entry name" value="TRANSCRIPTION INITIATION FACTOR IIA SUBUNIT 1"/>
    <property type="match status" value="1"/>
</dbReference>
<feature type="compositionally biased region" description="Low complexity" evidence="6">
    <location>
        <begin position="160"/>
        <end position="170"/>
    </location>
</feature>
<keyword evidence="5" id="KW-0539">Nucleus</keyword>
<evidence type="ECO:0000256" key="6">
    <source>
        <dbReference type="SAM" id="MobiDB-lite"/>
    </source>
</evidence>
<keyword evidence="9" id="KW-1185">Reference proteome</keyword>
<gene>
    <name evidence="7" type="ORF">SSS_6011</name>
</gene>
<dbReference type="OrthoDB" id="6275927at2759"/>
<dbReference type="SUPFAM" id="SSF47396">
    <property type="entry name" value="Transcription factor IIA (TFIIA), alpha-helical domain"/>
    <property type="match status" value="1"/>
</dbReference>
<evidence type="ECO:0000256" key="2">
    <source>
        <dbReference type="ARBA" id="ARBA00010059"/>
    </source>
</evidence>
<feature type="compositionally biased region" description="Low complexity" evidence="6">
    <location>
        <begin position="196"/>
        <end position="208"/>
    </location>
</feature>
<reference evidence="7" key="2">
    <citation type="submission" date="2020-01" db="EMBL/GenBank/DDBJ databases">
        <authorList>
            <person name="Korhonen P.K.K."/>
            <person name="Guangxu M.G."/>
            <person name="Wang T.W."/>
            <person name="Stroehlein A.J.S."/>
            <person name="Young N.D."/>
            <person name="Ang C.-S.A."/>
            <person name="Fernando D.W.F."/>
            <person name="Lu H.L."/>
            <person name="Taylor S.T."/>
            <person name="Ehtesham M.E.M."/>
            <person name="Najaraj S.H.N."/>
            <person name="Harsha G.H.G."/>
            <person name="Madugundu A.M."/>
            <person name="Renuse S.R."/>
            <person name="Holt D.H."/>
            <person name="Pandey A.P."/>
            <person name="Papenfuss A.P."/>
            <person name="Gasser R.B.G."/>
            <person name="Fischer K.F."/>
        </authorList>
    </citation>
    <scope>NUCLEOTIDE SEQUENCE</scope>
    <source>
        <strain evidence="7">SSS_KF_BRIS2020</strain>
    </source>
</reference>
<keyword evidence="3" id="KW-0805">Transcription regulation</keyword>
<feature type="compositionally biased region" description="Low complexity" evidence="6">
    <location>
        <begin position="230"/>
        <end position="247"/>
    </location>
</feature>
<reference evidence="9" key="1">
    <citation type="journal article" date="2020" name="PLoS Negl. Trop. Dis.">
        <title>High-quality nuclear genome for Sarcoptes scabiei-A critical resource for a neglected parasite.</title>
        <authorList>
            <person name="Korhonen P.K."/>
            <person name="Gasser R.B."/>
            <person name="Ma G."/>
            <person name="Wang T."/>
            <person name="Stroehlein A.J."/>
            <person name="Young N.D."/>
            <person name="Ang C.S."/>
            <person name="Fernando D.D."/>
            <person name="Lu H.C."/>
            <person name="Taylor S."/>
            <person name="Reynolds S.L."/>
            <person name="Mofiz E."/>
            <person name="Najaraj S.H."/>
            <person name="Gowda H."/>
            <person name="Madugundu A."/>
            <person name="Renuse S."/>
            <person name="Holt D."/>
            <person name="Pandey A."/>
            <person name="Papenfuss A.T."/>
            <person name="Fischer K."/>
        </authorList>
    </citation>
    <scope>NUCLEOTIDE SEQUENCE [LARGE SCALE GENOMIC DNA]</scope>
</reference>
<feature type="compositionally biased region" description="Polar residues" evidence="6">
    <location>
        <begin position="209"/>
        <end position="229"/>
    </location>
</feature>
<feature type="compositionally biased region" description="Low complexity" evidence="6">
    <location>
        <begin position="178"/>
        <end position="189"/>
    </location>
</feature>
<evidence type="ECO:0000313" key="7">
    <source>
        <dbReference type="EMBL" id="KAF7487998.1"/>
    </source>
</evidence>
<dbReference type="Gene3D" id="2.30.18.10">
    <property type="entry name" value="Transcription factor IIA (TFIIA), beta-barrel domain"/>
    <property type="match status" value="1"/>
</dbReference>
<dbReference type="Gene3D" id="1.10.287.100">
    <property type="match status" value="1"/>
</dbReference>
<dbReference type="EMBL" id="WVUK01000066">
    <property type="protein sequence ID" value="KAF7487998.1"/>
    <property type="molecule type" value="Genomic_DNA"/>
</dbReference>
<comment type="similarity">
    <text evidence="2">Belongs to the TFIIA subunit 1 family.</text>
</comment>
<feature type="compositionally biased region" description="Acidic residues" evidence="6">
    <location>
        <begin position="730"/>
        <end position="782"/>
    </location>
</feature>
<evidence type="ECO:0000256" key="1">
    <source>
        <dbReference type="ARBA" id="ARBA00004123"/>
    </source>
</evidence>
<evidence type="ECO:0000256" key="3">
    <source>
        <dbReference type="ARBA" id="ARBA00023015"/>
    </source>
</evidence>
<evidence type="ECO:0000256" key="4">
    <source>
        <dbReference type="ARBA" id="ARBA00023163"/>
    </source>
</evidence>
<dbReference type="SMART" id="SM01371">
    <property type="entry name" value="TFIIA"/>
    <property type="match status" value="1"/>
</dbReference>
<dbReference type="FunFam" id="1.10.287.100:FF:000001">
    <property type="entry name" value="Transcription initiation factor IIA subunit"/>
    <property type="match status" value="1"/>
</dbReference>
<evidence type="ECO:0000313" key="8">
    <source>
        <dbReference type="EnsemblMetazoa" id="KAF7487998.1"/>
    </source>
</evidence>
<dbReference type="Proteomes" id="UP000070412">
    <property type="component" value="Unassembled WGS sequence"/>
</dbReference>
<sequence>MSRLWQDHLLNQAMILELSKTDRTSRKSQFFVPHPFCTLNSVPIKLIPPRISCSSTRYLSKSLSRPIKSSTNRTVKIPEGLKFSNEFCSFERLDAFLKPKPPHSVDLVPKFYKSVIDDVIQSMREIFLDDGIDEQVIQEFKQTWERKVLDSRAVEHALQQQQVSTTTSSSNPNAQTVTSTNSNASSSSSKSEKSAGKASTLSSSTTNSAGQQQSQPVHTTSVITSNPNHQTSNQTKNSKNSTNNSKNLTEPNKTKSEMTKNPVMGNHHSKTISNAPSIAIHATNSNIVQNAMTQNIMLTNPQQQIRPSTTTLTSIHSQPEQLFRTSAIVPNNSISLAAAPGTNATVLQVSKRNFQQSQQPQNFNVNDSTIYNSNKTLMPNGSVSCGGSNSFANIDSLATSHTNNNNLKRTRDLHEKETLFNNFRSSYSNSDVMSLSANNDSFKDRITNCNKSFDSQELRNNSSSDNQMNMIKSESIGIIGNNDSTQSLPMNLSTNSNFAQHQPQQQRHFINSILKSHPINQNNVKKSKMIRQSNPTPSSSQAQNYQTFTNSIGINRFQMINNAVMGNLGPTNPSQSLIFSNNPNNRVNQTANISGGGGGTGTIGSGSFAVTNHKEVKFAPSMIQGGPKVVLLPNNLMASNATPGQLVIHPEFLNLPHNSVIAGGQQVFPAAGIQYIQGPPGSAGQTSVLAAPLHQVRPIAANLTAVQQTSQPNGPVSRVAQLDGHHDSNDSSDEEDEDDEFNDNDDDIEDNDDEINDEENETGVEEEPLNSEDDVSDEDPVELFETDNVVVCQYDKITRSRNKWKFHFKDGIMNLQGKDYVFSRAVGDAEW</sequence>
<reference evidence="8" key="3">
    <citation type="submission" date="2022-06" db="UniProtKB">
        <authorList>
            <consortium name="EnsemblMetazoa"/>
        </authorList>
    </citation>
    <scope>IDENTIFICATION</scope>
</reference>
<dbReference type="GO" id="GO:0005672">
    <property type="term" value="C:transcription factor TFIIA complex"/>
    <property type="evidence" value="ECO:0007669"/>
    <property type="project" value="InterPro"/>
</dbReference>
<dbReference type="InterPro" id="IPR004855">
    <property type="entry name" value="TFIIA_asu/bsu"/>
</dbReference>
<protein>
    <submittedName>
        <fullName evidence="7">Transcription initiation factor IIA subunit 1</fullName>
    </submittedName>
</protein>
<comment type="subcellular location">
    <subcellularLocation>
        <location evidence="1">Nucleus</location>
    </subcellularLocation>
</comment>
<dbReference type="PANTHER" id="PTHR12694:SF8">
    <property type="entry name" value="TRANSCRIPTION INITIATION FACTOR IIA SUBUNIT 1"/>
    <property type="match status" value="1"/>
</dbReference>
<name>A0A834R112_SARSC</name>
<organism evidence="7">
    <name type="scientific">Sarcoptes scabiei</name>
    <name type="common">Itch mite</name>
    <name type="synonym">Acarus scabiei</name>
    <dbReference type="NCBI Taxonomy" id="52283"/>
    <lineage>
        <taxon>Eukaryota</taxon>
        <taxon>Metazoa</taxon>
        <taxon>Ecdysozoa</taxon>
        <taxon>Arthropoda</taxon>
        <taxon>Chelicerata</taxon>
        <taxon>Arachnida</taxon>
        <taxon>Acari</taxon>
        <taxon>Acariformes</taxon>
        <taxon>Sarcoptiformes</taxon>
        <taxon>Astigmata</taxon>
        <taxon>Psoroptidia</taxon>
        <taxon>Sarcoptoidea</taxon>
        <taxon>Sarcoptidae</taxon>
        <taxon>Sarcoptinae</taxon>
        <taxon>Sarcoptes</taxon>
    </lineage>
</organism>
<dbReference type="AlphaFoldDB" id="A0A834R112"/>
<accession>A0A834R112</accession>
<dbReference type="InterPro" id="IPR009088">
    <property type="entry name" value="TFIIA_b-brl"/>
</dbReference>
<feature type="region of interest" description="Disordered" evidence="6">
    <location>
        <begin position="706"/>
        <end position="782"/>
    </location>
</feature>